<keyword evidence="4" id="KW-1185">Reference proteome</keyword>
<protein>
    <submittedName>
        <fullName evidence="3">YcaO-like family protein</fullName>
    </submittedName>
</protein>
<dbReference type="InterPro" id="IPR003776">
    <property type="entry name" value="YcaO-like_dom"/>
</dbReference>
<dbReference type="PANTHER" id="PTHR37809">
    <property type="entry name" value="RIBOSOMAL PROTEIN S12 METHYLTHIOTRANSFERASE ACCESSORY FACTOR YCAO"/>
    <property type="match status" value="1"/>
</dbReference>
<name>A0ABX7Y4K0_9ACTN</name>
<dbReference type="EMBL" id="CP072384">
    <property type="protein sequence ID" value="QUC07911.1"/>
    <property type="molecule type" value="Genomic_DNA"/>
</dbReference>
<proteinExistence type="predicted"/>
<dbReference type="Pfam" id="PF02624">
    <property type="entry name" value="YcaO"/>
    <property type="match status" value="1"/>
</dbReference>
<organism evidence="3 4">
    <name type="scientific">Arachnia rubra</name>
    <dbReference type="NCBI Taxonomy" id="1547448"/>
    <lineage>
        <taxon>Bacteria</taxon>
        <taxon>Bacillati</taxon>
        <taxon>Actinomycetota</taxon>
        <taxon>Actinomycetes</taxon>
        <taxon>Propionibacteriales</taxon>
        <taxon>Propionibacteriaceae</taxon>
        <taxon>Arachnia</taxon>
    </lineage>
</organism>
<gene>
    <name evidence="3" type="ORF">J5A65_13505</name>
</gene>
<feature type="region of interest" description="Disordered" evidence="1">
    <location>
        <begin position="1"/>
        <end position="22"/>
    </location>
</feature>
<accession>A0ABX7Y4K0</accession>
<dbReference type="Gene3D" id="3.30.1330.230">
    <property type="match status" value="1"/>
</dbReference>
<evidence type="ECO:0000313" key="4">
    <source>
        <dbReference type="Proteomes" id="UP000678513"/>
    </source>
</evidence>
<dbReference type="PANTHER" id="PTHR37809:SF1">
    <property type="entry name" value="RIBOSOMAL PROTEIN S12 METHYLTHIOTRANSFERASE ACCESSORY FACTOR YCAO"/>
    <property type="match status" value="1"/>
</dbReference>
<dbReference type="Proteomes" id="UP000678513">
    <property type="component" value="Chromosome"/>
</dbReference>
<dbReference type="RefSeq" id="WP_212323137.1">
    <property type="nucleotide sequence ID" value="NZ_AP024463.1"/>
</dbReference>
<evidence type="ECO:0000259" key="2">
    <source>
        <dbReference type="PROSITE" id="PS51664"/>
    </source>
</evidence>
<reference evidence="3 4" key="1">
    <citation type="submission" date="2021-03" db="EMBL/GenBank/DDBJ databases">
        <title>Human Oral Microbial Genomes.</title>
        <authorList>
            <person name="Johnston C.D."/>
            <person name="Chen T."/>
            <person name="Dewhirst F.E."/>
        </authorList>
    </citation>
    <scope>NUCLEOTIDE SEQUENCE [LARGE SCALE GENOMIC DNA]</scope>
    <source>
        <strain evidence="3 4">DSMZ 100122</strain>
    </source>
</reference>
<feature type="domain" description="YcaO" evidence="2">
    <location>
        <begin position="74"/>
        <end position="430"/>
    </location>
</feature>
<evidence type="ECO:0000313" key="3">
    <source>
        <dbReference type="EMBL" id="QUC07911.1"/>
    </source>
</evidence>
<sequence>MAEDPTGRDTHERAGRASPAGTLSSFLMGQAVGNRHGLVLQPQRASLSMADISAIAHFGAPRAVERPWESAAGGVGRSVTDARLAAIGEAVERATSAQVRLPTRPRRELDGEPRIDAGEFSLFTPGQRLNPAFPHGTLFDDDCPYAVAYDLRDNSPWWVPQPFVTLQDPHRTGMPTSSGLAAAPTAREALLRGILELIERDALMTTWLHSLPGRSVEPPAVHAAEVERLGGEFTLFDLTPAYSPFPVAAVLGGIPKRGVWRYSLGVACRQDWDSAAEKAFLEWNQGVLFAGIYGDFVDVSGLTEYAQVRSFDHHAMFYTRNPEHWSRLPILHHDGVRHPPPPTPSGMDPLAAARQALGQAGIRVYYRDITTIDALQAGLHVVKALSPDMALIYAHEDWPLLGRVAGMLPARYPDRVAESRFPNRMPHPLG</sequence>
<dbReference type="PROSITE" id="PS51664">
    <property type="entry name" value="YCAO"/>
    <property type="match status" value="1"/>
</dbReference>
<feature type="compositionally biased region" description="Basic and acidic residues" evidence="1">
    <location>
        <begin position="1"/>
        <end position="15"/>
    </location>
</feature>
<evidence type="ECO:0000256" key="1">
    <source>
        <dbReference type="SAM" id="MobiDB-lite"/>
    </source>
</evidence>